<dbReference type="GO" id="GO:0030288">
    <property type="term" value="C:outer membrane-bounded periplasmic space"/>
    <property type="evidence" value="ECO:0007669"/>
    <property type="project" value="TreeGrafter"/>
</dbReference>
<dbReference type="EMBL" id="FMAU01000001">
    <property type="protein sequence ID" value="SCB82549.1"/>
    <property type="molecule type" value="Genomic_DNA"/>
</dbReference>
<evidence type="ECO:0000313" key="8">
    <source>
        <dbReference type="EMBL" id="SCB82549.1"/>
    </source>
</evidence>
<dbReference type="InterPro" id="IPR002477">
    <property type="entry name" value="Peptidoglycan-bd-like"/>
</dbReference>
<dbReference type="Gene3D" id="2.30.42.10">
    <property type="match status" value="1"/>
</dbReference>
<dbReference type="InterPro" id="IPR036365">
    <property type="entry name" value="PGBD-like_sf"/>
</dbReference>
<protein>
    <submittedName>
        <fullName evidence="8">Carboxyl-terminal processing protease</fullName>
    </submittedName>
</protein>
<dbReference type="InterPro" id="IPR005151">
    <property type="entry name" value="Tail-specific_protease"/>
</dbReference>
<keyword evidence="2 5" id="KW-0645">Protease</keyword>
<name>A0A0V8HMN7_9BACI</name>
<dbReference type="OrthoDB" id="9812068at2"/>
<dbReference type="InterPro" id="IPR004447">
    <property type="entry name" value="Peptidase_S41A"/>
</dbReference>
<dbReference type="GO" id="GO:0004175">
    <property type="term" value="F:endopeptidase activity"/>
    <property type="evidence" value="ECO:0007669"/>
    <property type="project" value="TreeGrafter"/>
</dbReference>
<feature type="domain" description="PDZ" evidence="7">
    <location>
        <begin position="119"/>
        <end position="187"/>
    </location>
</feature>
<dbReference type="SMART" id="SM00245">
    <property type="entry name" value="TSPc"/>
    <property type="match status" value="1"/>
</dbReference>
<dbReference type="InterPro" id="IPR036034">
    <property type="entry name" value="PDZ_sf"/>
</dbReference>
<comment type="similarity">
    <text evidence="1 5">Belongs to the peptidase S41A family.</text>
</comment>
<keyword evidence="6" id="KW-0812">Transmembrane</keyword>
<evidence type="ECO:0000259" key="7">
    <source>
        <dbReference type="PROSITE" id="PS50106"/>
    </source>
</evidence>
<dbReference type="GO" id="GO:0008236">
    <property type="term" value="F:serine-type peptidase activity"/>
    <property type="evidence" value="ECO:0007669"/>
    <property type="project" value="UniProtKB-KW"/>
</dbReference>
<dbReference type="SUPFAM" id="SSF50156">
    <property type="entry name" value="PDZ domain-like"/>
    <property type="match status" value="1"/>
</dbReference>
<dbReference type="Pfam" id="PF17820">
    <property type="entry name" value="PDZ_6"/>
    <property type="match status" value="1"/>
</dbReference>
<dbReference type="CDD" id="cd07560">
    <property type="entry name" value="Peptidase_S41_CPP"/>
    <property type="match status" value="1"/>
</dbReference>
<dbReference type="Proteomes" id="UP000181997">
    <property type="component" value="Unassembled WGS sequence"/>
</dbReference>
<dbReference type="Gene3D" id="3.30.750.44">
    <property type="match status" value="1"/>
</dbReference>
<dbReference type="Pfam" id="PF01471">
    <property type="entry name" value="PG_binding_1"/>
    <property type="match status" value="1"/>
</dbReference>
<keyword evidence="6" id="KW-1133">Transmembrane helix</keyword>
<dbReference type="Gene3D" id="1.10.101.10">
    <property type="entry name" value="PGBD-like superfamily/PGBD"/>
    <property type="match status" value="1"/>
</dbReference>
<evidence type="ECO:0000256" key="6">
    <source>
        <dbReference type="SAM" id="Phobius"/>
    </source>
</evidence>
<dbReference type="FunFam" id="2.30.42.10:FF:000063">
    <property type="entry name" value="Peptidase, S41 family"/>
    <property type="match status" value="1"/>
</dbReference>
<dbReference type="PROSITE" id="PS50106">
    <property type="entry name" value="PDZ"/>
    <property type="match status" value="1"/>
</dbReference>
<sequence>MKVVKTLEQNKSTDQSVTQEENQTSYLKIKKFKFVMLLFFLVFATAGITTFALAFGDEKAVNVGVTERSEFKKLYEAYDKLNENYYKDLKDETLVNGAINGMLESVGDPYSDYMNEEEAKKFQESISSSFEGIGAEIQEKEGYVSIVSPIKGSPAEKAGLQPNDKILKVDGKSIQGMSVTDAVLLIRGEKGTKVTLTIQRPGQEESMEVTITRDEIPIETVYAEMKDNGVAEIQITSFSENTYKELVNALNEMQDKGMKKLVLDLRQNPGGLLDQAIKISNLFVPEGEVLFQVEDNNGKVEKYVAEGGQKVTVPTAVLVDEGSASASEILSSAVSESNDIPLVGTKTFGKGTVQTAEEFEDGSNMKFTTAKWLTPKGNWIHEKGINPDYEVKMPDYAQLPYINPDKELKESDMSETVKAAEQMLNALEFNPGNVDGYYDEDTKAAVQQFQEKNKLESTGILKGETTVKLMDQLRQKLKENDPQFKKAVEVLNKQ</sequence>
<gene>
    <name evidence="8" type="ORF">GA0061094_0762</name>
</gene>
<evidence type="ECO:0000256" key="3">
    <source>
        <dbReference type="ARBA" id="ARBA00022801"/>
    </source>
</evidence>
<proteinExistence type="inferred from homology"/>
<dbReference type="GO" id="GO:0007165">
    <property type="term" value="P:signal transduction"/>
    <property type="evidence" value="ECO:0007669"/>
    <property type="project" value="TreeGrafter"/>
</dbReference>
<dbReference type="InterPro" id="IPR029045">
    <property type="entry name" value="ClpP/crotonase-like_dom_sf"/>
</dbReference>
<evidence type="ECO:0000256" key="4">
    <source>
        <dbReference type="ARBA" id="ARBA00022825"/>
    </source>
</evidence>
<dbReference type="RefSeq" id="WP_058297578.1">
    <property type="nucleotide sequence ID" value="NZ_FMAU01000001.1"/>
</dbReference>
<dbReference type="Pfam" id="PF22694">
    <property type="entry name" value="CtpB_N-like"/>
    <property type="match status" value="1"/>
</dbReference>
<dbReference type="PANTHER" id="PTHR32060:SF30">
    <property type="entry name" value="CARBOXY-TERMINAL PROCESSING PROTEASE CTPA"/>
    <property type="match status" value="1"/>
</dbReference>
<organism evidence="8 9">
    <name type="scientific">[Bacillus] enclensis</name>
    <dbReference type="NCBI Taxonomy" id="1402860"/>
    <lineage>
        <taxon>Bacteria</taxon>
        <taxon>Bacillati</taxon>
        <taxon>Bacillota</taxon>
        <taxon>Bacilli</taxon>
        <taxon>Bacillales</taxon>
        <taxon>Bacillaceae</taxon>
        <taxon>Rossellomorea</taxon>
    </lineage>
</organism>
<keyword evidence="6" id="KW-0472">Membrane</keyword>
<dbReference type="Pfam" id="PF03572">
    <property type="entry name" value="Peptidase_S41"/>
    <property type="match status" value="1"/>
</dbReference>
<dbReference type="CDD" id="cd06782">
    <property type="entry name" value="cpPDZ_CPP-like"/>
    <property type="match status" value="1"/>
</dbReference>
<dbReference type="Gene3D" id="3.90.226.10">
    <property type="entry name" value="2-enoyl-CoA Hydratase, Chain A, domain 1"/>
    <property type="match status" value="1"/>
</dbReference>
<dbReference type="AlphaFoldDB" id="A0A0V8HMN7"/>
<dbReference type="GO" id="GO:0006508">
    <property type="term" value="P:proteolysis"/>
    <property type="evidence" value="ECO:0007669"/>
    <property type="project" value="UniProtKB-KW"/>
</dbReference>
<feature type="transmembrane region" description="Helical" evidence="6">
    <location>
        <begin position="34"/>
        <end position="55"/>
    </location>
</feature>
<keyword evidence="3 5" id="KW-0378">Hydrolase</keyword>
<dbReference type="InterPro" id="IPR041489">
    <property type="entry name" value="PDZ_6"/>
</dbReference>
<dbReference type="SUPFAM" id="SSF47090">
    <property type="entry name" value="PGBD-like"/>
    <property type="match status" value="1"/>
</dbReference>
<dbReference type="PANTHER" id="PTHR32060">
    <property type="entry name" value="TAIL-SPECIFIC PROTEASE"/>
    <property type="match status" value="1"/>
</dbReference>
<dbReference type="NCBIfam" id="TIGR00225">
    <property type="entry name" value="prc"/>
    <property type="match status" value="1"/>
</dbReference>
<dbReference type="SUPFAM" id="SSF52096">
    <property type="entry name" value="ClpP/crotonase"/>
    <property type="match status" value="1"/>
</dbReference>
<evidence type="ECO:0000313" key="9">
    <source>
        <dbReference type="Proteomes" id="UP000181997"/>
    </source>
</evidence>
<keyword evidence="9" id="KW-1185">Reference proteome</keyword>
<accession>A0A0V8HMN7</accession>
<evidence type="ECO:0000256" key="1">
    <source>
        <dbReference type="ARBA" id="ARBA00009179"/>
    </source>
</evidence>
<evidence type="ECO:0000256" key="2">
    <source>
        <dbReference type="ARBA" id="ARBA00022670"/>
    </source>
</evidence>
<dbReference type="InterPro" id="IPR036366">
    <property type="entry name" value="PGBDSf"/>
</dbReference>
<dbReference type="InterPro" id="IPR001478">
    <property type="entry name" value="PDZ"/>
</dbReference>
<reference evidence="9" key="1">
    <citation type="submission" date="2016-08" db="EMBL/GenBank/DDBJ databases">
        <authorList>
            <person name="Varghese N."/>
            <person name="Submissions Spin"/>
        </authorList>
    </citation>
    <scope>NUCLEOTIDE SEQUENCE [LARGE SCALE GENOMIC DNA]</scope>
    <source>
        <strain evidence="9">SGD-1123</strain>
    </source>
</reference>
<dbReference type="InterPro" id="IPR055210">
    <property type="entry name" value="CtpA/B_N"/>
</dbReference>
<keyword evidence="4 5" id="KW-0720">Serine protease</keyword>
<evidence type="ECO:0000256" key="5">
    <source>
        <dbReference type="RuleBase" id="RU004404"/>
    </source>
</evidence>
<dbReference type="SMART" id="SM00228">
    <property type="entry name" value="PDZ"/>
    <property type="match status" value="1"/>
</dbReference>